<evidence type="ECO:0000256" key="4">
    <source>
        <dbReference type="ARBA" id="ARBA00023004"/>
    </source>
</evidence>
<dbReference type="AlphaFoldDB" id="F6DVI2"/>
<evidence type="ECO:0000259" key="5">
    <source>
        <dbReference type="PROSITE" id="PS50903"/>
    </source>
</evidence>
<keyword evidence="4" id="KW-0408">Iron</keyword>
<dbReference type="InterPro" id="IPR024935">
    <property type="entry name" value="Rubredoxin_dom"/>
</dbReference>
<reference evidence="6 7" key="2">
    <citation type="journal article" date="2012" name="Stand. Genomic Sci.">
        <title>Complete genome sequence of the sulfate-reducing firmicute Desulfotomaculum ruminis type strain (DL(T)).</title>
        <authorList>
            <person name="Spring S."/>
            <person name="Visser M."/>
            <person name="Lu M."/>
            <person name="Copeland A."/>
            <person name="Lapidus A."/>
            <person name="Lucas S."/>
            <person name="Cheng J.F."/>
            <person name="Han C."/>
            <person name="Tapia R."/>
            <person name="Goodwin L.A."/>
            <person name="Pitluck S."/>
            <person name="Ivanova N."/>
            <person name="Land M."/>
            <person name="Hauser L."/>
            <person name="Larimer F."/>
            <person name="Rohde M."/>
            <person name="Goker M."/>
            <person name="Detter J.C."/>
            <person name="Kyrpides N.C."/>
            <person name="Woyke T."/>
            <person name="Schaap P.J."/>
            <person name="Plugge C.M."/>
            <person name="Muyzer G."/>
            <person name="Kuever J."/>
            <person name="Pereira I.A."/>
            <person name="Parshina S.N."/>
            <person name="Bernier-Latmani R."/>
            <person name="Stams A.J."/>
            <person name="Klenk H.P."/>
        </authorList>
    </citation>
    <scope>NUCLEOTIDE SEQUENCE [LARGE SCALE GENOMIC DNA]</scope>
    <source>
        <strain evidence="7">ATCC 23193 / DSM 2154 / NCIB 8452 / DL</strain>
    </source>
</reference>
<reference evidence="7" key="1">
    <citation type="submission" date="2011-05" db="EMBL/GenBank/DDBJ databases">
        <title>Complete sequence of Desulfotomaculum ruminis DSM 2154.</title>
        <authorList>
            <person name="Lucas S."/>
            <person name="Copeland A."/>
            <person name="Lapidus A."/>
            <person name="Cheng J.-F."/>
            <person name="Goodwin L."/>
            <person name="Pitluck S."/>
            <person name="Lu M."/>
            <person name="Detter J.C."/>
            <person name="Han C."/>
            <person name="Tapia R."/>
            <person name="Land M."/>
            <person name="Hauser L."/>
            <person name="Kyrpides N."/>
            <person name="Ivanova N."/>
            <person name="Mikhailova N."/>
            <person name="Pagani I."/>
            <person name="Stams A.J.M."/>
            <person name="Plugge C.M."/>
            <person name="Muyzer G."/>
            <person name="Kuever J."/>
            <person name="Parshina S.N."/>
            <person name="Ivanova A.E."/>
            <person name="Nazina T.N."/>
            <person name="Brambilla E."/>
            <person name="Spring S."/>
            <person name="Klenk H.-P."/>
            <person name="Woyke T."/>
        </authorList>
    </citation>
    <scope>NUCLEOTIDE SEQUENCE [LARGE SCALE GENOMIC DNA]</scope>
    <source>
        <strain evidence="7">ATCC 23193 / DSM 2154 / NCIB 8452 / DL</strain>
    </source>
</reference>
<gene>
    <name evidence="6" type="ordered locus">Desru_3236</name>
</gene>
<evidence type="ECO:0000313" key="7">
    <source>
        <dbReference type="Proteomes" id="UP000009234"/>
    </source>
</evidence>
<dbReference type="EMBL" id="CP002780">
    <property type="protein sequence ID" value="AEG61442.1"/>
    <property type="molecule type" value="Genomic_DNA"/>
</dbReference>
<dbReference type="OrthoDB" id="9799749at2"/>
<dbReference type="Gene3D" id="2.20.28.10">
    <property type="match status" value="1"/>
</dbReference>
<dbReference type="InterPro" id="IPR024934">
    <property type="entry name" value="Rubredoxin-like_dom"/>
</dbReference>
<keyword evidence="7" id="KW-1185">Reference proteome</keyword>
<dbReference type="Pfam" id="PF00301">
    <property type="entry name" value="Rubredoxin"/>
    <property type="match status" value="1"/>
</dbReference>
<evidence type="ECO:0000256" key="2">
    <source>
        <dbReference type="ARBA" id="ARBA00022723"/>
    </source>
</evidence>
<organism evidence="6 7">
    <name type="scientific">Desulforamulus ruminis (strain ATCC 23193 / DSM 2154 / NCIMB 8452 / DL)</name>
    <name type="common">Desulfotomaculum ruminis</name>
    <dbReference type="NCBI Taxonomy" id="696281"/>
    <lineage>
        <taxon>Bacteria</taxon>
        <taxon>Bacillati</taxon>
        <taxon>Bacillota</taxon>
        <taxon>Clostridia</taxon>
        <taxon>Eubacteriales</taxon>
        <taxon>Peptococcaceae</taxon>
        <taxon>Desulforamulus</taxon>
    </lineage>
</organism>
<protein>
    <submittedName>
        <fullName evidence="6">Rubredoxin-type Fe(Cys)4 protein</fullName>
    </submittedName>
</protein>
<keyword evidence="1" id="KW-0813">Transport</keyword>
<dbReference type="RefSeq" id="WP_013843188.1">
    <property type="nucleotide sequence ID" value="NC_015589.1"/>
</dbReference>
<proteinExistence type="predicted"/>
<dbReference type="GO" id="GO:0005506">
    <property type="term" value="F:iron ion binding"/>
    <property type="evidence" value="ECO:0007669"/>
    <property type="project" value="InterPro"/>
</dbReference>
<evidence type="ECO:0000256" key="3">
    <source>
        <dbReference type="ARBA" id="ARBA00022982"/>
    </source>
</evidence>
<dbReference type="Proteomes" id="UP000009234">
    <property type="component" value="Chromosome"/>
</dbReference>
<sequence>MKKWKCSLCGYIYDPEKERPPGELEGAARCKNMDELDELVESFKCPQCHAARIAFKPHEGNL</sequence>
<dbReference type="HOGENOM" id="CLU_2896809_0_0_9"/>
<keyword evidence="3" id="KW-0249">Electron transport</keyword>
<dbReference type="KEGG" id="dru:Desru_3236"/>
<keyword evidence="2" id="KW-0479">Metal-binding</keyword>
<evidence type="ECO:0000256" key="1">
    <source>
        <dbReference type="ARBA" id="ARBA00022448"/>
    </source>
</evidence>
<name>F6DVI2_DESRL</name>
<evidence type="ECO:0000313" key="6">
    <source>
        <dbReference type="EMBL" id="AEG61442.1"/>
    </source>
</evidence>
<feature type="domain" description="Rubredoxin-like" evidence="5">
    <location>
        <begin position="1"/>
        <end position="58"/>
    </location>
</feature>
<dbReference type="PROSITE" id="PS50903">
    <property type="entry name" value="RUBREDOXIN_LIKE"/>
    <property type="match status" value="1"/>
</dbReference>
<dbReference type="SUPFAM" id="SSF57802">
    <property type="entry name" value="Rubredoxin-like"/>
    <property type="match status" value="1"/>
</dbReference>
<dbReference type="STRING" id="696281.Desru_3236"/>
<accession>F6DVI2</accession>